<evidence type="ECO:0000256" key="1">
    <source>
        <dbReference type="SAM" id="MobiDB-lite"/>
    </source>
</evidence>
<protein>
    <submittedName>
        <fullName evidence="2">Uncharacterized protein</fullName>
    </submittedName>
</protein>
<reference evidence="2 3" key="1">
    <citation type="submission" date="2016-11" db="EMBL/GenBank/DDBJ databases">
        <authorList>
            <person name="Jaros S."/>
            <person name="Januszkiewicz K."/>
            <person name="Wedrychowicz H."/>
        </authorList>
    </citation>
    <scope>NUCLEOTIDE SEQUENCE [LARGE SCALE GENOMIC DNA]</scope>
    <source>
        <strain evidence="2 3">DSM 4740</strain>
    </source>
</reference>
<gene>
    <name evidence="2" type="ORF">SAMN05660971_03373</name>
</gene>
<feature type="compositionally biased region" description="Polar residues" evidence="1">
    <location>
        <begin position="187"/>
        <end position="205"/>
    </location>
</feature>
<dbReference type="Proteomes" id="UP000184123">
    <property type="component" value="Unassembled WGS sequence"/>
</dbReference>
<organism evidence="2 3">
    <name type="scientific">Halomonas cupida</name>
    <dbReference type="NCBI Taxonomy" id="44933"/>
    <lineage>
        <taxon>Bacteria</taxon>
        <taxon>Pseudomonadati</taxon>
        <taxon>Pseudomonadota</taxon>
        <taxon>Gammaproteobacteria</taxon>
        <taxon>Oceanospirillales</taxon>
        <taxon>Halomonadaceae</taxon>
        <taxon>Halomonas</taxon>
    </lineage>
</organism>
<feature type="region of interest" description="Disordered" evidence="1">
    <location>
        <begin position="181"/>
        <end position="210"/>
    </location>
</feature>
<name>A0A1M7K6T6_9GAMM</name>
<evidence type="ECO:0000313" key="3">
    <source>
        <dbReference type="Proteomes" id="UP000184123"/>
    </source>
</evidence>
<accession>A0A1M7K6T6</accession>
<sequence length="487" mass="53560">MAIAGVGLVVLSIAIPVINGSSLPASWHWPLKLAAISLWLTALFTYWWRERRSRGANEVVELDQSGFNSRLFGRVEFSDIVSHTEGRDRSLRRGEITAPSLRLRLTGGRQLSFHLDSRHYAEDLLDYLAFNAAVLAGVRGQIQSFFSDGLPSRQALFSAGSKVTSSSLSIAQRPVFDEVAGKLHQPPSRTRSPARSQSPEQTTDPRPQLGASVARRLGEANRQAEGRRHQQLIRNSKFASWGIALLSLSYLIRACGPEIKAVIDPGPFASIQQQAPQAFERSANSLQRTVAQRGPLYLWGAGIDGNIKPLLMPNITFNTSIGVAAIDTMNASGAISRFLRNGEAEGYRIGLLHNDQLDVVKPTRVSMQPIPGEKVLFFFLLSPEALSPGGVSNVPRQVLAWHISYHDSTELPDRIAQGNGKLPMAIIDRSLQMTPPPRLVVATSEYHGVSSDEFNRVVQALETYYRQQGVTVSRFSTRQFEDGAADE</sequence>
<dbReference type="STRING" id="44933.SAMN05660971_03373"/>
<dbReference type="EMBL" id="FRCA01000010">
    <property type="protein sequence ID" value="SHM60968.1"/>
    <property type="molecule type" value="Genomic_DNA"/>
</dbReference>
<dbReference type="AlphaFoldDB" id="A0A1M7K6T6"/>
<evidence type="ECO:0000313" key="2">
    <source>
        <dbReference type="EMBL" id="SHM60968.1"/>
    </source>
</evidence>
<proteinExistence type="predicted"/>